<evidence type="ECO:0000313" key="3">
    <source>
        <dbReference type="Proteomes" id="UP000037953"/>
    </source>
</evidence>
<feature type="transmembrane region" description="Helical" evidence="1">
    <location>
        <begin position="205"/>
        <end position="228"/>
    </location>
</feature>
<evidence type="ECO:0000313" key="2">
    <source>
        <dbReference type="EMBL" id="KPE52197.1"/>
    </source>
</evidence>
<proteinExistence type="predicted"/>
<feature type="transmembrane region" description="Helical" evidence="1">
    <location>
        <begin position="55"/>
        <end position="75"/>
    </location>
</feature>
<reference evidence="2 3" key="1">
    <citation type="journal article" date="2015" name="Genom Data">
        <title>Draft genome sequence of a multidrug-resistant Chryseobacterium indologenes isolate from Malaysia.</title>
        <authorList>
            <person name="Yu C.Y."/>
            <person name="Ang G.Y."/>
            <person name="Cheng H.J."/>
            <person name="Cheong Y.M."/>
            <person name="Yin W.F."/>
            <person name="Chan K.G."/>
        </authorList>
    </citation>
    <scope>NUCLEOTIDE SEQUENCE [LARGE SCALE GENOMIC DNA]</scope>
    <source>
        <strain evidence="2 3">CI_885</strain>
    </source>
</reference>
<feature type="transmembrane region" description="Helical" evidence="1">
    <location>
        <begin position="20"/>
        <end position="43"/>
    </location>
</feature>
<dbReference type="EMBL" id="LJOD01000002">
    <property type="protein sequence ID" value="KPE52197.1"/>
    <property type="molecule type" value="Genomic_DNA"/>
</dbReference>
<protein>
    <submittedName>
        <fullName evidence="2">Uncharacterized protein</fullName>
    </submittedName>
</protein>
<reference evidence="3" key="2">
    <citation type="submission" date="2015-09" db="EMBL/GenBank/DDBJ databases">
        <title>Draft genome sequence of a multidrug-resistant Chryseobacterium indologenes isolate from Malaysia.</title>
        <authorList>
            <person name="Yu C.Y."/>
            <person name="Ang G.Y."/>
            <person name="Chan K.-G."/>
        </authorList>
    </citation>
    <scope>NUCLEOTIDE SEQUENCE [LARGE SCALE GENOMIC DNA]</scope>
    <source>
        <strain evidence="3">CI_885</strain>
    </source>
</reference>
<keyword evidence="1" id="KW-0472">Membrane</keyword>
<name>A0A0N1KUB9_CHRID</name>
<dbReference type="AlphaFoldDB" id="A0A0N1KUB9"/>
<sequence length="229" mass="26690">MNHKELFPTVESRIDVLTTWVISGLLYGLLLFCFIIFGALPVYGIYKRGWENTTTPVIICFMVLCLIWIPSVWFYGIKRKRMAHKIVINNSGIFYYNAHQQVVSEILYSQLSSSGRDYDITTISTSKGLRFLLEISVQDEKEGHMTKRIEMSLPVRVIHNRYHLYAHFLKGISMFRPDLKIDPKVFRDYSIDKETWQVTDKSSTLFLLLIFLAVFLTAGLLIWLVMVFT</sequence>
<keyword evidence="1" id="KW-1133">Transmembrane helix</keyword>
<dbReference type="OrthoDB" id="1247351at2"/>
<accession>A0A0N1KUB9</accession>
<keyword evidence="1" id="KW-0812">Transmembrane</keyword>
<dbReference type="Proteomes" id="UP000037953">
    <property type="component" value="Unassembled WGS sequence"/>
</dbReference>
<evidence type="ECO:0000256" key="1">
    <source>
        <dbReference type="SAM" id="Phobius"/>
    </source>
</evidence>
<organism evidence="2 3">
    <name type="scientific">Chryseobacterium indologenes</name>
    <name type="common">Flavobacterium indologenes</name>
    <dbReference type="NCBI Taxonomy" id="253"/>
    <lineage>
        <taxon>Bacteria</taxon>
        <taxon>Pseudomonadati</taxon>
        <taxon>Bacteroidota</taxon>
        <taxon>Flavobacteriia</taxon>
        <taxon>Flavobacteriales</taxon>
        <taxon>Weeksellaceae</taxon>
        <taxon>Chryseobacterium group</taxon>
        <taxon>Chryseobacterium</taxon>
    </lineage>
</organism>
<gene>
    <name evidence="2" type="ORF">AOB46_04765</name>
</gene>
<comment type="caution">
    <text evidence="2">The sequence shown here is derived from an EMBL/GenBank/DDBJ whole genome shotgun (WGS) entry which is preliminary data.</text>
</comment>
<dbReference type="PATRIC" id="fig|253.9.peg.2253"/>
<dbReference type="RefSeq" id="WP_062696930.1">
    <property type="nucleotide sequence ID" value="NZ_LJOD01000002.1"/>
</dbReference>